<dbReference type="RefSeq" id="WP_165481190.1">
    <property type="nucleotide sequence ID" value="NZ_BMOB01000014.1"/>
</dbReference>
<evidence type="ECO:0000313" key="10">
    <source>
        <dbReference type="Proteomes" id="UP000630149"/>
    </source>
</evidence>
<feature type="binding site" evidence="5">
    <location>
        <position position="249"/>
    </location>
    <ligand>
        <name>Mn(2+)</name>
        <dbReference type="ChEBI" id="CHEBI:29035"/>
        <label>2</label>
    </ligand>
</feature>
<accession>A0A917K150</accession>
<protein>
    <recommendedName>
        <fullName evidence="5 6">Formimidoylglutamase</fullName>
        <ecNumber evidence="5 6">3.5.3.8</ecNumber>
    </recommendedName>
    <alternativeName>
        <fullName evidence="5">Formiminoglutamase</fullName>
    </alternativeName>
    <alternativeName>
        <fullName evidence="5">Formiminoglutamate hydrolase</fullName>
    </alternativeName>
</protein>
<dbReference type="PROSITE" id="PS51409">
    <property type="entry name" value="ARGINASE_2"/>
    <property type="match status" value="1"/>
</dbReference>
<comment type="similarity">
    <text evidence="5 8">Belongs to the arginase family.</text>
</comment>
<evidence type="ECO:0000256" key="6">
    <source>
        <dbReference type="NCBIfam" id="TIGR01227"/>
    </source>
</evidence>
<feature type="binding site" evidence="5">
    <location>
        <position position="247"/>
    </location>
    <ligand>
        <name>Mn(2+)</name>
        <dbReference type="ChEBI" id="CHEBI:29035"/>
        <label>2</label>
    </ligand>
</feature>
<dbReference type="PANTHER" id="PTHR11358">
    <property type="entry name" value="ARGINASE/AGMATINASE"/>
    <property type="match status" value="1"/>
</dbReference>
<dbReference type="Pfam" id="PF00491">
    <property type="entry name" value="Arginase"/>
    <property type="match status" value="1"/>
</dbReference>
<dbReference type="HAMAP" id="MF_00737">
    <property type="entry name" value="Formimidoylglutam"/>
    <property type="match status" value="1"/>
</dbReference>
<evidence type="ECO:0000256" key="3">
    <source>
        <dbReference type="ARBA" id="ARBA00022808"/>
    </source>
</evidence>
<dbReference type="Proteomes" id="UP000630149">
    <property type="component" value="Unassembled WGS sequence"/>
</dbReference>
<comment type="caution">
    <text evidence="9">The sequence shown here is derived from an EMBL/GenBank/DDBJ whole genome shotgun (WGS) entry which is preliminary data.</text>
</comment>
<feature type="binding site" evidence="5">
    <location>
        <position position="154"/>
    </location>
    <ligand>
        <name>Mn(2+)</name>
        <dbReference type="ChEBI" id="CHEBI:29035"/>
        <label>2</label>
    </ligand>
</feature>
<dbReference type="GO" id="GO:0030145">
    <property type="term" value="F:manganese ion binding"/>
    <property type="evidence" value="ECO:0007669"/>
    <property type="project" value="UniProtKB-UniRule"/>
</dbReference>
<proteinExistence type="inferred from homology"/>
<dbReference type="Gene3D" id="3.40.800.10">
    <property type="entry name" value="Ureohydrolase domain"/>
    <property type="match status" value="1"/>
</dbReference>
<name>A0A917K150_9GAMM</name>
<comment type="catalytic activity">
    <reaction evidence="5">
        <text>N-formimidoyl-L-glutamate + H2O = formamide + L-glutamate</text>
        <dbReference type="Rhea" id="RHEA:22492"/>
        <dbReference type="ChEBI" id="CHEBI:15377"/>
        <dbReference type="ChEBI" id="CHEBI:16397"/>
        <dbReference type="ChEBI" id="CHEBI:29985"/>
        <dbReference type="ChEBI" id="CHEBI:58928"/>
        <dbReference type="EC" id="3.5.3.8"/>
    </reaction>
</comment>
<keyword evidence="10" id="KW-1185">Reference proteome</keyword>
<feature type="binding site" evidence="5">
    <location>
        <position position="156"/>
    </location>
    <ligand>
        <name>Mn(2+)</name>
        <dbReference type="ChEBI" id="CHEBI:29035"/>
        <label>2</label>
    </ligand>
</feature>
<feature type="binding site" evidence="7">
    <location>
        <position position="249"/>
    </location>
    <ligand>
        <name>Mn(2+)</name>
        <dbReference type="ChEBI" id="CHEBI:29035"/>
        <label>1</label>
    </ligand>
</feature>
<dbReference type="GO" id="GO:0050415">
    <property type="term" value="F:formimidoylglutamase activity"/>
    <property type="evidence" value="ECO:0007669"/>
    <property type="project" value="UniProtKB-UniRule"/>
</dbReference>
<organism evidence="9 10">
    <name type="scientific">Legionella impletisoli</name>
    <dbReference type="NCBI Taxonomy" id="343510"/>
    <lineage>
        <taxon>Bacteria</taxon>
        <taxon>Pseudomonadati</taxon>
        <taxon>Pseudomonadota</taxon>
        <taxon>Gammaproteobacteria</taxon>
        <taxon>Legionellales</taxon>
        <taxon>Legionellaceae</taxon>
        <taxon>Legionella</taxon>
    </lineage>
</organism>
<dbReference type="NCBIfam" id="TIGR01227">
    <property type="entry name" value="hutG"/>
    <property type="match status" value="1"/>
</dbReference>
<dbReference type="InterPro" id="IPR005923">
    <property type="entry name" value="HutG"/>
</dbReference>
<feature type="binding site" evidence="5 7">
    <location>
        <position position="131"/>
    </location>
    <ligand>
        <name>Mn(2+)</name>
        <dbReference type="ChEBI" id="CHEBI:29035"/>
        <label>1</label>
    </ligand>
</feature>
<keyword evidence="1 5" id="KW-0479">Metal-binding</keyword>
<feature type="binding site" evidence="7">
    <location>
        <position position="156"/>
    </location>
    <ligand>
        <name>Mn(2+)</name>
        <dbReference type="ChEBI" id="CHEBI:29035"/>
        <label>1</label>
    </ligand>
</feature>
<dbReference type="AlphaFoldDB" id="A0A917K150"/>
<evidence type="ECO:0000256" key="4">
    <source>
        <dbReference type="ARBA" id="ARBA00023211"/>
    </source>
</evidence>
<comment type="pathway">
    <text evidence="5">Amino-acid degradation; L-histidine degradation into L-glutamate; L-glutamate from N-formimidoyl-L-glutamate (hydrolase route): step 1/1.</text>
</comment>
<feature type="binding site" evidence="5 7">
    <location>
        <position position="158"/>
    </location>
    <ligand>
        <name>Mn(2+)</name>
        <dbReference type="ChEBI" id="CHEBI:29035"/>
        <label>1</label>
    </ligand>
</feature>
<evidence type="ECO:0000256" key="2">
    <source>
        <dbReference type="ARBA" id="ARBA00022801"/>
    </source>
</evidence>
<dbReference type="PANTHER" id="PTHR11358:SF35">
    <property type="entry name" value="FORMIMIDOYLGLUTAMASE"/>
    <property type="match status" value="1"/>
</dbReference>
<dbReference type="GO" id="GO:0033389">
    <property type="term" value="P:putrescine biosynthetic process from arginine, via agmatine"/>
    <property type="evidence" value="ECO:0007669"/>
    <property type="project" value="TreeGrafter"/>
</dbReference>
<dbReference type="GO" id="GO:0008783">
    <property type="term" value="F:agmatinase activity"/>
    <property type="evidence" value="ECO:0007669"/>
    <property type="project" value="TreeGrafter"/>
</dbReference>
<sequence length="322" mass="36518">MLKDLKHYTPPDPSLWQGREDSLPGERYFQHVEWVNIQNQDLPIELKTVLLGFASDEGIRRNLGRVGAKLGPDAIRTQLAKLACHEDHTLIDVGNIFCEQGDLESAQAELTKLISYCQQQRKFTIALGGGHEIAWPHYRGLAECFPKLGIINFDAHFDIRPLVNHQSSSGTPFAEIKAHCEQKERPFDYCCLGIQRAANTKSLFDRANEWNISYLTAEQINQESLAWQMAFLDDFIIRHEYLYVSICLDVFDECYAPGVSAPQVIGINPWQALSLLKYIKQTGKVISLDIAELSPPFDERQKTARLAAIFLTELLNLTNEGR</sequence>
<comment type="cofactor">
    <cofactor evidence="5 7">
        <name>Mn(2+)</name>
        <dbReference type="ChEBI" id="CHEBI:29035"/>
    </cofactor>
    <text evidence="5 7">Binds 2 manganese ions per subunit.</text>
</comment>
<evidence type="ECO:0000256" key="7">
    <source>
        <dbReference type="PIRSR" id="PIRSR036979-1"/>
    </source>
</evidence>
<gene>
    <name evidence="5 9" type="primary">hutG</name>
    <name evidence="9" type="ORF">GCM10007966_21950</name>
</gene>
<dbReference type="InterPro" id="IPR006035">
    <property type="entry name" value="Ureohydrolase"/>
</dbReference>
<dbReference type="InterPro" id="IPR023696">
    <property type="entry name" value="Ureohydrolase_dom_sf"/>
</dbReference>
<dbReference type="PRINTS" id="PR00116">
    <property type="entry name" value="ARGINASE"/>
</dbReference>
<evidence type="ECO:0000256" key="5">
    <source>
        <dbReference type="HAMAP-Rule" id="MF_00737"/>
    </source>
</evidence>
<reference evidence="9" key="2">
    <citation type="submission" date="2020-09" db="EMBL/GenBank/DDBJ databases">
        <authorList>
            <person name="Sun Q."/>
            <person name="Ohkuma M."/>
        </authorList>
    </citation>
    <scope>NUCLEOTIDE SEQUENCE</scope>
    <source>
        <strain evidence="9">JCM 13919</strain>
    </source>
</reference>
<dbReference type="SUPFAM" id="SSF52768">
    <property type="entry name" value="Arginase/deacetylase"/>
    <property type="match status" value="1"/>
</dbReference>
<feature type="binding site" evidence="5 7">
    <location>
        <position position="154"/>
    </location>
    <ligand>
        <name>Mn(2+)</name>
        <dbReference type="ChEBI" id="CHEBI:29035"/>
        <label>1</label>
    </ligand>
</feature>
<comment type="function">
    <text evidence="5">Catalyzes the conversion of N-formimidoyl-L-glutamate to L-glutamate and formamide.</text>
</comment>
<feature type="binding site" evidence="5 7">
    <location>
        <position position="247"/>
    </location>
    <ligand>
        <name>Mn(2+)</name>
        <dbReference type="ChEBI" id="CHEBI:29035"/>
        <label>1</label>
    </ligand>
</feature>
<dbReference type="EC" id="3.5.3.8" evidence="5 6"/>
<reference evidence="9" key="1">
    <citation type="journal article" date="2014" name="Int. J. Syst. Evol. Microbiol.">
        <title>Complete genome sequence of Corynebacterium casei LMG S-19264T (=DSM 44701T), isolated from a smear-ripened cheese.</title>
        <authorList>
            <consortium name="US DOE Joint Genome Institute (JGI-PGF)"/>
            <person name="Walter F."/>
            <person name="Albersmeier A."/>
            <person name="Kalinowski J."/>
            <person name="Ruckert C."/>
        </authorList>
    </citation>
    <scope>NUCLEOTIDE SEQUENCE</scope>
    <source>
        <strain evidence="9">JCM 13919</strain>
    </source>
</reference>
<evidence type="ECO:0000313" key="9">
    <source>
        <dbReference type="EMBL" id="GGI92959.1"/>
    </source>
</evidence>
<keyword evidence="2 5" id="KW-0378">Hydrolase</keyword>
<evidence type="ECO:0000256" key="1">
    <source>
        <dbReference type="ARBA" id="ARBA00022723"/>
    </source>
</evidence>
<dbReference type="GO" id="GO:0019556">
    <property type="term" value="P:L-histidine catabolic process to glutamate and formamide"/>
    <property type="evidence" value="ECO:0007669"/>
    <property type="project" value="UniProtKB-UniRule"/>
</dbReference>
<keyword evidence="4 5" id="KW-0464">Manganese</keyword>
<evidence type="ECO:0000256" key="8">
    <source>
        <dbReference type="PROSITE-ProRule" id="PRU00742"/>
    </source>
</evidence>
<dbReference type="EMBL" id="BMOB01000014">
    <property type="protein sequence ID" value="GGI92959.1"/>
    <property type="molecule type" value="Genomic_DNA"/>
</dbReference>
<keyword evidence="3 5" id="KW-0369">Histidine metabolism</keyword>
<dbReference type="CDD" id="cd09988">
    <property type="entry name" value="Formimidoylglutamase"/>
    <property type="match status" value="1"/>
</dbReference>
<dbReference type="PIRSF" id="PIRSF036979">
    <property type="entry name" value="Arginase"/>
    <property type="match status" value="1"/>
</dbReference>